<dbReference type="PROSITE" id="PS00627">
    <property type="entry name" value="GHMP_KINASES_ATP"/>
    <property type="match status" value="1"/>
</dbReference>
<dbReference type="Pfam" id="PF00288">
    <property type="entry name" value="GHMP_kinases_N"/>
    <property type="match status" value="1"/>
</dbReference>
<dbReference type="SUPFAM" id="SSF54211">
    <property type="entry name" value="Ribosomal protein S5 domain 2-like"/>
    <property type="match status" value="2"/>
</dbReference>
<dbReference type="Gene3D" id="3.30.230.10">
    <property type="match status" value="2"/>
</dbReference>
<feature type="domain" description="Galactokinase N-terminal" evidence="9">
    <location>
        <begin position="24"/>
        <end position="72"/>
    </location>
</feature>
<accession>A0A6A4JYY8</accession>
<evidence type="ECO:0000259" key="9">
    <source>
        <dbReference type="Pfam" id="PF10509"/>
    </source>
</evidence>
<dbReference type="Proteomes" id="UP000466442">
    <property type="component" value="Unassembled WGS sequence"/>
</dbReference>
<dbReference type="GO" id="GO:0005524">
    <property type="term" value="F:ATP binding"/>
    <property type="evidence" value="ECO:0007669"/>
    <property type="project" value="UniProtKB-KW"/>
</dbReference>
<feature type="domain" description="GHMP kinase C-terminal" evidence="8">
    <location>
        <begin position="308"/>
        <end position="371"/>
    </location>
</feature>
<dbReference type="InterPro" id="IPR006203">
    <property type="entry name" value="GHMP_knse_ATP-bd_CS"/>
</dbReference>
<dbReference type="Pfam" id="PF08544">
    <property type="entry name" value="GHMP_kinases_C"/>
    <property type="match status" value="1"/>
</dbReference>
<evidence type="ECO:0008006" key="12">
    <source>
        <dbReference type="Google" id="ProtNLM"/>
    </source>
</evidence>
<dbReference type="InterPro" id="IPR013750">
    <property type="entry name" value="GHMP_kinase_C_dom"/>
</dbReference>
<dbReference type="GO" id="GO:0005829">
    <property type="term" value="C:cytosol"/>
    <property type="evidence" value="ECO:0007669"/>
    <property type="project" value="TreeGrafter"/>
</dbReference>
<dbReference type="GO" id="GO:0006012">
    <property type="term" value="P:galactose metabolic process"/>
    <property type="evidence" value="ECO:0007669"/>
    <property type="project" value="InterPro"/>
</dbReference>
<dbReference type="AlphaFoldDB" id="A0A6A4JYY8"/>
<feature type="compositionally biased region" description="Basic and acidic residues" evidence="6">
    <location>
        <begin position="888"/>
        <end position="914"/>
    </location>
</feature>
<keyword evidence="2" id="KW-0808">Transferase</keyword>
<comment type="similarity">
    <text evidence="1">Belongs to the GHMP kinase family. GalK subfamily.</text>
</comment>
<keyword evidence="5" id="KW-0067">ATP-binding</keyword>
<sequence>MTEETVYVKPDPKNELLQQAMEYYKTHFGKPLPSVAVYAPSKLTILGDHTEYLGGYTLNMTLPMYTVAVGAPNDEHTIKVVDVDVGSQEVLKTEFPIPPMLPVKKGIPEWANLVKAAVSTFQGLILEGFNVVFVSDVPRGYGLGSSSSLLVCAYTFLESITKEWTANVTLKASICAKSEREFTGVPEPFADCVAITMGQEDKAFFIDCSKKEVIPVKLNQDTYAFVVALVQTKVRPLEIMEKRRKECEQALAIVGVKCLAEMQVSHLKVYKDELAAIDDVSMRIRHVLAEHLRVQKAVAAVHGMNYLHLGRLMNQSQISARYDFDISNEELNAFIDLTLGVSGVLGTRMTGTGLGSSTVTLVRRNSLNEVLVLLRKKLDTATVFIQAEPCLGAGDISSKLYNLERAEAKIAVGVFTQIEYGVEQFKLHYFDKKVQPSTAAYAPGRVPVLGEHCDSNNGSVIQMALPMGSTIIGVLNNTDIINIVVEEDIAGTEPTHATFVLPSIAALESDNESWTNLFRAVMRTFHGKVLRGFDCVAVCSLPPITGLGRTTSLVVAFYTFLECLYKNYISSWTCKAKRCFLAQEMVDSSTSSIADHLTIITSCEGSLTYVDCWDLEVKCQPFPMKEYAFLLCDSNLERSGAGLMFPGHQNECLELQEILGPLILLTKEKLKVATNEGRLSAGMLKRGTHIMKEVTRVYQGLRAIRMKDMQAFGLLMLQSHNSLVENYEIHEWNQKQLVALAMAQTGVLGSKMTGSASSSCTLTLVKREHIKEAVAGIRCKYTGHVMIYEIDPREGCQDVTRVLQRELAKRAETMEIFEVELTEDTLETEDLDQLSWPMFDLDNEWQVWEKKKKGLPGDILEKSQESFRMVEEVLSEESEDDEEEIDEEGRKEMDELRKSEMETKRLENLQKDISDIGGMDEEELSSVSTAQPEKDVPDRR</sequence>
<evidence type="ECO:0000256" key="3">
    <source>
        <dbReference type="ARBA" id="ARBA00022741"/>
    </source>
</evidence>
<dbReference type="OrthoDB" id="275179at2759"/>
<organism evidence="10 11">
    <name type="scientific">Apolygus lucorum</name>
    <name type="common">Small green plant bug</name>
    <name type="synonym">Lygocoris lucorum</name>
    <dbReference type="NCBI Taxonomy" id="248454"/>
    <lineage>
        <taxon>Eukaryota</taxon>
        <taxon>Metazoa</taxon>
        <taxon>Ecdysozoa</taxon>
        <taxon>Arthropoda</taxon>
        <taxon>Hexapoda</taxon>
        <taxon>Insecta</taxon>
        <taxon>Pterygota</taxon>
        <taxon>Neoptera</taxon>
        <taxon>Paraneoptera</taxon>
        <taxon>Hemiptera</taxon>
        <taxon>Heteroptera</taxon>
        <taxon>Panheteroptera</taxon>
        <taxon>Cimicomorpha</taxon>
        <taxon>Miridae</taxon>
        <taxon>Mirini</taxon>
        <taxon>Apolygus</taxon>
    </lineage>
</organism>
<evidence type="ECO:0000256" key="6">
    <source>
        <dbReference type="SAM" id="MobiDB-lite"/>
    </source>
</evidence>
<dbReference type="SUPFAM" id="SSF55060">
    <property type="entry name" value="GHMP Kinase, C-terminal domain"/>
    <property type="match status" value="2"/>
</dbReference>
<dbReference type="PANTHER" id="PTHR10457:SF7">
    <property type="entry name" value="GALACTOKINASE-RELATED"/>
    <property type="match status" value="1"/>
</dbReference>
<feature type="domain" description="Galactokinase N-terminal" evidence="9">
    <location>
        <begin position="428"/>
        <end position="471"/>
    </location>
</feature>
<keyword evidence="11" id="KW-1185">Reference proteome</keyword>
<protein>
    <recommendedName>
        <fullName evidence="12">Galactokinase N-terminal domain-containing protein</fullName>
    </recommendedName>
</protein>
<gene>
    <name evidence="10" type="ORF">GE061_011643</name>
</gene>
<evidence type="ECO:0000256" key="1">
    <source>
        <dbReference type="ARBA" id="ARBA00006566"/>
    </source>
</evidence>
<evidence type="ECO:0000313" key="11">
    <source>
        <dbReference type="Proteomes" id="UP000466442"/>
    </source>
</evidence>
<feature type="compositionally biased region" description="Acidic residues" evidence="6">
    <location>
        <begin position="873"/>
        <end position="887"/>
    </location>
</feature>
<feature type="region of interest" description="Disordered" evidence="6">
    <location>
        <begin position="873"/>
        <end position="940"/>
    </location>
</feature>
<dbReference type="GO" id="GO:0004335">
    <property type="term" value="F:galactokinase activity"/>
    <property type="evidence" value="ECO:0007669"/>
    <property type="project" value="InterPro"/>
</dbReference>
<dbReference type="EMBL" id="WIXP02000003">
    <property type="protein sequence ID" value="KAF6213917.1"/>
    <property type="molecule type" value="Genomic_DNA"/>
</dbReference>
<evidence type="ECO:0000256" key="5">
    <source>
        <dbReference type="ARBA" id="ARBA00022840"/>
    </source>
</evidence>
<keyword evidence="4" id="KW-0418">Kinase</keyword>
<evidence type="ECO:0000259" key="8">
    <source>
        <dbReference type="Pfam" id="PF08544"/>
    </source>
</evidence>
<dbReference type="PANTHER" id="PTHR10457">
    <property type="entry name" value="MEVALONATE KINASE/GALACTOKINASE"/>
    <property type="match status" value="1"/>
</dbReference>
<dbReference type="InterPro" id="IPR014721">
    <property type="entry name" value="Ribsml_uS5_D2-typ_fold_subgr"/>
</dbReference>
<dbReference type="InterPro" id="IPR036554">
    <property type="entry name" value="GHMP_kinase_C_sf"/>
</dbReference>
<dbReference type="Pfam" id="PF10509">
    <property type="entry name" value="GalKase_gal_bdg"/>
    <property type="match status" value="2"/>
</dbReference>
<dbReference type="InterPro" id="IPR019539">
    <property type="entry name" value="GalKase_N"/>
</dbReference>
<evidence type="ECO:0000313" key="10">
    <source>
        <dbReference type="EMBL" id="KAF6213917.1"/>
    </source>
</evidence>
<proteinExistence type="inferred from homology"/>
<dbReference type="PRINTS" id="PR00959">
    <property type="entry name" value="MEVGALKINASE"/>
</dbReference>
<evidence type="ECO:0000256" key="2">
    <source>
        <dbReference type="ARBA" id="ARBA00022679"/>
    </source>
</evidence>
<reference evidence="10" key="1">
    <citation type="journal article" date="2021" name="Mol. Ecol. Resour.">
        <title>Apolygus lucorum genome provides insights into omnivorousness and mesophyll feeding.</title>
        <authorList>
            <person name="Liu Y."/>
            <person name="Liu H."/>
            <person name="Wang H."/>
            <person name="Huang T."/>
            <person name="Liu B."/>
            <person name="Yang B."/>
            <person name="Yin L."/>
            <person name="Li B."/>
            <person name="Zhang Y."/>
            <person name="Zhang S."/>
            <person name="Jiang F."/>
            <person name="Zhang X."/>
            <person name="Ren Y."/>
            <person name="Wang B."/>
            <person name="Wang S."/>
            <person name="Lu Y."/>
            <person name="Wu K."/>
            <person name="Fan W."/>
            <person name="Wang G."/>
        </authorList>
    </citation>
    <scope>NUCLEOTIDE SEQUENCE</scope>
    <source>
        <strain evidence="10">12Hb</strain>
    </source>
</reference>
<dbReference type="InterPro" id="IPR000705">
    <property type="entry name" value="Galactokinase"/>
</dbReference>
<dbReference type="Gene3D" id="3.30.70.890">
    <property type="entry name" value="GHMP kinase, C-terminal domain"/>
    <property type="match status" value="2"/>
</dbReference>
<keyword evidence="3" id="KW-0547">Nucleotide-binding</keyword>
<dbReference type="InterPro" id="IPR020568">
    <property type="entry name" value="Ribosomal_Su5_D2-typ_SF"/>
</dbReference>
<evidence type="ECO:0000259" key="7">
    <source>
        <dbReference type="Pfam" id="PF00288"/>
    </source>
</evidence>
<evidence type="ECO:0000256" key="4">
    <source>
        <dbReference type="ARBA" id="ARBA00022777"/>
    </source>
</evidence>
<feature type="domain" description="GHMP kinase N-terminal" evidence="7">
    <location>
        <begin position="112"/>
        <end position="199"/>
    </location>
</feature>
<dbReference type="InterPro" id="IPR006204">
    <property type="entry name" value="GHMP_kinase_N_dom"/>
</dbReference>
<dbReference type="PRINTS" id="PR00473">
    <property type="entry name" value="GALCTOKINASE"/>
</dbReference>
<name>A0A6A4JYY8_APOLU</name>
<comment type="caution">
    <text evidence="10">The sequence shown here is derived from an EMBL/GenBank/DDBJ whole genome shotgun (WGS) entry which is preliminary data.</text>
</comment>